<keyword evidence="1" id="KW-1133">Transmembrane helix</keyword>
<organism evidence="2 3">
    <name type="scientific">Hoyosella rhizosphaerae</name>
    <dbReference type="NCBI Taxonomy" id="1755582"/>
    <lineage>
        <taxon>Bacteria</taxon>
        <taxon>Bacillati</taxon>
        <taxon>Actinomycetota</taxon>
        <taxon>Actinomycetes</taxon>
        <taxon>Mycobacteriales</taxon>
        <taxon>Hoyosellaceae</taxon>
        <taxon>Hoyosella</taxon>
    </lineage>
</organism>
<dbReference type="RefSeq" id="WP_188672089.1">
    <property type="nucleotide sequence ID" value="NZ_BMJH01000001.1"/>
</dbReference>
<keyword evidence="1" id="KW-0472">Membrane</keyword>
<protein>
    <submittedName>
        <fullName evidence="2">Uncharacterized protein</fullName>
    </submittedName>
</protein>
<comment type="caution">
    <text evidence="2">The sequence shown here is derived from an EMBL/GenBank/DDBJ whole genome shotgun (WGS) entry which is preliminary data.</text>
</comment>
<keyword evidence="1" id="KW-0812">Transmembrane</keyword>
<reference evidence="2" key="1">
    <citation type="journal article" date="2014" name="Int. J. Syst. Evol. Microbiol.">
        <title>Complete genome sequence of Corynebacterium casei LMG S-19264T (=DSM 44701T), isolated from a smear-ripened cheese.</title>
        <authorList>
            <consortium name="US DOE Joint Genome Institute (JGI-PGF)"/>
            <person name="Walter F."/>
            <person name="Albersmeier A."/>
            <person name="Kalinowski J."/>
            <person name="Ruckert C."/>
        </authorList>
    </citation>
    <scope>NUCLEOTIDE SEQUENCE</scope>
    <source>
        <strain evidence="2">CGMCC 1.15478</strain>
    </source>
</reference>
<evidence type="ECO:0000313" key="3">
    <source>
        <dbReference type="Proteomes" id="UP000641514"/>
    </source>
</evidence>
<feature type="transmembrane region" description="Helical" evidence="1">
    <location>
        <begin position="20"/>
        <end position="39"/>
    </location>
</feature>
<evidence type="ECO:0000256" key="1">
    <source>
        <dbReference type="SAM" id="Phobius"/>
    </source>
</evidence>
<gene>
    <name evidence="2" type="ORF">GCM10011410_14780</name>
</gene>
<sequence>MWDHDDGWRNGTVSPSRRWNWLVVSVAVGGIILSGFLLWRAMVALPTVKGQFPAGESTTVTLETEGITVFADRENTRFDCIITDHRGQTIPSSRPTTSETITINQDSWHAILRSDTPVRPGTFTVACADNAGTAVWFAVGPHASLFGFLGNLFGAIFVFIAGIGGAIFLAIVLKIMRERNQTHWDSA</sequence>
<dbReference type="Proteomes" id="UP000641514">
    <property type="component" value="Unassembled WGS sequence"/>
</dbReference>
<dbReference type="EMBL" id="BMJH01000001">
    <property type="protein sequence ID" value="GGC63379.1"/>
    <property type="molecule type" value="Genomic_DNA"/>
</dbReference>
<reference evidence="2" key="2">
    <citation type="submission" date="2020-09" db="EMBL/GenBank/DDBJ databases">
        <authorList>
            <person name="Sun Q."/>
            <person name="Zhou Y."/>
        </authorList>
    </citation>
    <scope>NUCLEOTIDE SEQUENCE</scope>
    <source>
        <strain evidence="2">CGMCC 1.15478</strain>
    </source>
</reference>
<dbReference type="AlphaFoldDB" id="A0A916U8S3"/>
<keyword evidence="3" id="KW-1185">Reference proteome</keyword>
<name>A0A916U8S3_9ACTN</name>
<proteinExistence type="predicted"/>
<accession>A0A916U8S3</accession>
<feature type="transmembrane region" description="Helical" evidence="1">
    <location>
        <begin position="145"/>
        <end position="173"/>
    </location>
</feature>
<evidence type="ECO:0000313" key="2">
    <source>
        <dbReference type="EMBL" id="GGC63379.1"/>
    </source>
</evidence>